<gene>
    <name evidence="1" type="ORF">AKJ41_02475</name>
</gene>
<reference evidence="1 2" key="1">
    <citation type="journal article" date="2016" name="Sci. Rep.">
        <title>Metabolic traits of an uncultured archaeal lineage -MSBL1- from brine pools of the Red Sea.</title>
        <authorList>
            <person name="Mwirichia R."/>
            <person name="Alam I."/>
            <person name="Rashid M."/>
            <person name="Vinu M."/>
            <person name="Ba-Alawi W."/>
            <person name="Anthony Kamau A."/>
            <person name="Kamanda Ngugi D."/>
            <person name="Goker M."/>
            <person name="Klenk H.P."/>
            <person name="Bajic V."/>
            <person name="Stingl U."/>
        </authorList>
    </citation>
    <scope>NUCLEOTIDE SEQUENCE [LARGE SCALE GENOMIC DNA]</scope>
    <source>
        <strain evidence="1">SCGC-AAA259O05</strain>
    </source>
</reference>
<keyword evidence="2" id="KW-1185">Reference proteome</keyword>
<sequence>MARKIVCRLFPERAESHVENGRKSGEVMREKEYRLEIPERHYRKLERQAKKEQVGVDELIERRFFGVGDLPEEWTAALHE</sequence>
<evidence type="ECO:0000313" key="1">
    <source>
        <dbReference type="EMBL" id="KXB01160.1"/>
    </source>
</evidence>
<evidence type="ECO:0000313" key="2">
    <source>
        <dbReference type="Proteomes" id="UP000070344"/>
    </source>
</evidence>
<dbReference type="AlphaFoldDB" id="A0A133V3Z8"/>
<name>A0A133V3Z8_9EURY</name>
<accession>A0A133V3Z8</accession>
<dbReference type="EMBL" id="LHXV01000023">
    <property type="protein sequence ID" value="KXB01160.1"/>
    <property type="molecule type" value="Genomic_DNA"/>
</dbReference>
<protein>
    <submittedName>
        <fullName evidence="1">Uncharacterized protein</fullName>
    </submittedName>
</protein>
<proteinExistence type="predicted"/>
<organism evidence="1 2">
    <name type="scientific">candidate division MSBL1 archaeon SCGC-AAA259O05</name>
    <dbReference type="NCBI Taxonomy" id="1698271"/>
    <lineage>
        <taxon>Archaea</taxon>
        <taxon>Methanobacteriati</taxon>
        <taxon>Methanobacteriota</taxon>
        <taxon>candidate division MSBL1</taxon>
    </lineage>
</organism>
<dbReference type="Proteomes" id="UP000070344">
    <property type="component" value="Unassembled WGS sequence"/>
</dbReference>
<comment type="caution">
    <text evidence="1">The sequence shown here is derived from an EMBL/GenBank/DDBJ whole genome shotgun (WGS) entry which is preliminary data.</text>
</comment>